<organism evidence="1 2">
    <name type="scientific">Heterorhabditis bacteriophora</name>
    <name type="common">Entomopathogenic nematode worm</name>
    <dbReference type="NCBI Taxonomy" id="37862"/>
    <lineage>
        <taxon>Eukaryota</taxon>
        <taxon>Metazoa</taxon>
        <taxon>Ecdysozoa</taxon>
        <taxon>Nematoda</taxon>
        <taxon>Chromadorea</taxon>
        <taxon>Rhabditida</taxon>
        <taxon>Rhabditina</taxon>
        <taxon>Rhabditomorpha</taxon>
        <taxon>Strongyloidea</taxon>
        <taxon>Heterorhabditidae</taxon>
        <taxon>Heterorhabditis</taxon>
    </lineage>
</organism>
<keyword evidence="1" id="KW-1185">Reference proteome</keyword>
<protein>
    <submittedName>
        <fullName evidence="2">Uncharacterized protein</fullName>
    </submittedName>
</protein>
<evidence type="ECO:0000313" key="2">
    <source>
        <dbReference type="WBParaSite" id="Hba_16879"/>
    </source>
</evidence>
<dbReference type="WBParaSite" id="Hba_16879">
    <property type="protein sequence ID" value="Hba_16879"/>
    <property type="gene ID" value="Hba_16879"/>
</dbReference>
<name>A0A1I7XHB1_HETBA</name>
<dbReference type="Proteomes" id="UP000095283">
    <property type="component" value="Unplaced"/>
</dbReference>
<dbReference type="AlphaFoldDB" id="A0A1I7XHB1"/>
<proteinExistence type="predicted"/>
<sequence length="52" mass="5788">MSSSCKTDSKARKVSNSCHVAFDSKINKEYSIPYNDKAYSPLPTISSNSDER</sequence>
<evidence type="ECO:0000313" key="1">
    <source>
        <dbReference type="Proteomes" id="UP000095283"/>
    </source>
</evidence>
<reference evidence="2" key="1">
    <citation type="submission" date="2016-11" db="UniProtKB">
        <authorList>
            <consortium name="WormBaseParasite"/>
        </authorList>
    </citation>
    <scope>IDENTIFICATION</scope>
</reference>
<accession>A0A1I7XHB1</accession>